<evidence type="ECO:0008006" key="3">
    <source>
        <dbReference type="Google" id="ProtNLM"/>
    </source>
</evidence>
<comment type="caution">
    <text evidence="1">The sequence shown here is derived from an EMBL/GenBank/DDBJ whole genome shotgun (WGS) entry which is preliminary data.</text>
</comment>
<dbReference type="AlphaFoldDB" id="A0A1E8BKF1"/>
<organism evidence="1 2">
    <name type="scientific">Bacillus mycoides</name>
    <dbReference type="NCBI Taxonomy" id="1405"/>
    <lineage>
        <taxon>Bacteria</taxon>
        <taxon>Bacillati</taxon>
        <taxon>Bacillota</taxon>
        <taxon>Bacilli</taxon>
        <taxon>Bacillales</taxon>
        <taxon>Bacillaceae</taxon>
        <taxon>Bacillus</taxon>
        <taxon>Bacillus cereus group</taxon>
    </lineage>
</organism>
<dbReference type="Proteomes" id="UP000175835">
    <property type="component" value="Unassembled WGS sequence"/>
</dbReference>
<reference evidence="1 2" key="1">
    <citation type="submission" date="2016-05" db="EMBL/GenBank/DDBJ databases">
        <title>Bacillus thuringiensis and Bacillus weihenstephanensis as novel biocontrol agents of wilt causing Verticillium species.</title>
        <authorList>
            <person name="Hollensteiner J."/>
            <person name="Wemheuer F."/>
            <person name="Harting R."/>
            <person name="Kolarzyk A."/>
            <person name="Diaz-Valerio S."/>
            <person name="Poehlein A."/>
            <person name="Brzuszkiewicz E."/>
            <person name="Nesemann K."/>
            <person name="Braus-Stromeyer S."/>
            <person name="Braus G."/>
            <person name="Daniel R."/>
            <person name="Liesegang H."/>
        </authorList>
    </citation>
    <scope>NUCLEOTIDE SEQUENCE [LARGE SCALE GENOMIC DNA]</scope>
    <source>
        <strain evidence="1 2">GOE11</strain>
    </source>
</reference>
<dbReference type="PATRIC" id="fig|86662.23.peg.3555"/>
<proteinExistence type="predicted"/>
<protein>
    <recommendedName>
        <fullName evidence="3">Exo-alpha-sialidase</fullName>
    </recommendedName>
</protein>
<dbReference type="RefSeq" id="WP_070139759.1">
    <property type="nucleotide sequence ID" value="NZ_LXLM01000041.1"/>
</dbReference>
<evidence type="ECO:0000313" key="1">
    <source>
        <dbReference type="EMBL" id="OFD89858.1"/>
    </source>
</evidence>
<dbReference type="EMBL" id="LXLX01000045">
    <property type="protein sequence ID" value="OFD89858.1"/>
    <property type="molecule type" value="Genomic_DNA"/>
</dbReference>
<evidence type="ECO:0000313" key="2">
    <source>
        <dbReference type="Proteomes" id="UP000175835"/>
    </source>
</evidence>
<sequence>MPPKPNNKEVQVNNPARDVANFPNITQSETTLAHFKDFILYGFNDINNTNSLSGFSFSSDSGKHWKESGTIPVNPGGVNEGDPVIAVDKKGIFYYGQLGGEVINGVFQGVISVSTGTINPNKTITMHPPQVVGRGQNPSATIGTQDKEWITVGPDRIRPGKEALYVVWTDFTTTGGNSNIRFSKYTTGVNLQDLITDRDIIIPPNANTFVRGANLVVDKQGNIYVFYEEITNFLQLGQPNRTIRMRKSTDGGNTFPLNTDVVVSTTSFAPAANNVVQCGVDGAGNPILRPVISVGTQNIRNNEFPQASIGPNGTIYVVWNAGTIINGPINIFLTFSENQGATWSPPVNITLGLPFAFFPSVATNANGAHIQYNRFNDPAGVGGVGNRTFGIFMKTFSVSKGLSLESVVSNPSSPVVTLTCYMGDYNQIITGPGHSLLHAWGDNRNTLNGQINPDVFFRKTDSKKKP</sequence>
<dbReference type="Gene3D" id="2.120.10.10">
    <property type="match status" value="1"/>
</dbReference>
<name>A0A1E8BKF1_BACMY</name>
<dbReference type="InterPro" id="IPR036278">
    <property type="entry name" value="Sialidase_sf"/>
</dbReference>
<accession>A0A1E8BKF1</accession>
<gene>
    <name evidence="1" type="ORF">BWGOE11_35710</name>
</gene>
<dbReference type="SUPFAM" id="SSF50939">
    <property type="entry name" value="Sialidases"/>
    <property type="match status" value="1"/>
</dbReference>